<dbReference type="Pfam" id="PF13596">
    <property type="entry name" value="PAS_10"/>
    <property type="match status" value="1"/>
</dbReference>
<organism evidence="2 3">
    <name type="scientific">Sphaerochaeta globosa (strain ATCC BAA-1886 / DSM 22777 / Buddy)</name>
    <name type="common">Spirochaeta sp. (strain Buddy)</name>
    <dbReference type="NCBI Taxonomy" id="158189"/>
    <lineage>
        <taxon>Bacteria</taxon>
        <taxon>Pseudomonadati</taxon>
        <taxon>Spirochaetota</taxon>
        <taxon>Spirochaetia</taxon>
        <taxon>Spirochaetales</taxon>
        <taxon>Sphaerochaetaceae</taxon>
        <taxon>Sphaerochaeta</taxon>
    </lineage>
</organism>
<name>F0RZF9_SPHGB</name>
<dbReference type="Gene3D" id="3.30.450.20">
    <property type="entry name" value="PAS domain"/>
    <property type="match status" value="1"/>
</dbReference>
<proteinExistence type="predicted"/>
<dbReference type="HOGENOM" id="CLU_026706_1_0_12"/>
<dbReference type="SUPFAM" id="SSF55785">
    <property type="entry name" value="PYP-like sensor domain (PAS domain)"/>
    <property type="match status" value="1"/>
</dbReference>
<evidence type="ECO:0000313" key="2">
    <source>
        <dbReference type="EMBL" id="ADY13511.1"/>
    </source>
</evidence>
<keyword evidence="1" id="KW-0175">Coiled coil</keyword>
<evidence type="ECO:0000256" key="1">
    <source>
        <dbReference type="SAM" id="Coils"/>
    </source>
</evidence>
<protein>
    <recommendedName>
        <fullName evidence="4">Hemerythrin-like domain-containing protein</fullName>
    </recommendedName>
</protein>
<sequence>MELIHNPDHRIEQLKHYLGLLCSGTTDKETYLRYAGVLESATAFEANSALESILSATRDVTVYTAAVARFIRSVGKGLESQSLPRYPQYSLFASLDEENRRIVRYMEDLQTLAKELQKQKSADLSPLLEKTASFHLIKEHYARLQNELFPLFEKASTEHSCVKLMWAIQDTALGFQKEVLAYGGKDLGALWKVFGQFYVQVGILSYREQYILLPVAYRALSTQQEVGPMQSPFKKFVSRTGALSQEELERIFSILPFDIAFIGSDDRLKFYSDPPHRIFVRTPEVIGRLVQNCHPPKSVHTVQAILDSFKEGREDSAEFYLVMKGKFIHIQYYAVRSTDGEYLGCMEVTQDATHLRSLTGEKRLP</sequence>
<keyword evidence="3" id="KW-1185">Reference proteome</keyword>
<dbReference type="Proteomes" id="UP000008466">
    <property type="component" value="Chromosome"/>
</dbReference>
<accession>F0RZF9</accession>
<dbReference type="EMBL" id="CP002541">
    <property type="protein sequence ID" value="ADY13511.1"/>
    <property type="molecule type" value="Genomic_DNA"/>
</dbReference>
<dbReference type="OrthoDB" id="9769774at2"/>
<gene>
    <name evidence="2" type="ordered locus">SpiBuddy_1686</name>
</gene>
<evidence type="ECO:0000313" key="3">
    <source>
        <dbReference type="Proteomes" id="UP000008466"/>
    </source>
</evidence>
<dbReference type="RefSeq" id="WP_013607361.1">
    <property type="nucleotide sequence ID" value="NC_015152.1"/>
</dbReference>
<evidence type="ECO:0008006" key="4">
    <source>
        <dbReference type="Google" id="ProtNLM"/>
    </source>
</evidence>
<reference evidence="3" key="1">
    <citation type="submission" date="2011-02" db="EMBL/GenBank/DDBJ databases">
        <title>Complete sequence of Spirochaeta sp. Buddy.</title>
        <authorList>
            <person name="Lucas S."/>
            <person name="Copeland A."/>
            <person name="Lapidus A."/>
            <person name="Cheng J.-F."/>
            <person name="Goodwin L."/>
            <person name="Pitluck S."/>
            <person name="Zeytun A."/>
            <person name="Detter J.C."/>
            <person name="Han C."/>
            <person name="Tapia R."/>
            <person name="Land M."/>
            <person name="Hauser L."/>
            <person name="Kyrpides N."/>
            <person name="Ivanova N."/>
            <person name="Mikhailova N."/>
            <person name="Pagani I."/>
            <person name="Ritalahti K.M."/>
            <person name="Loeffler F.E."/>
            <person name="Woyke T."/>
        </authorList>
    </citation>
    <scope>NUCLEOTIDE SEQUENCE [LARGE SCALE GENOMIC DNA]</scope>
    <source>
        <strain evidence="3">ATCC BAA-1886 / DSM 22777 / Buddy</strain>
    </source>
</reference>
<dbReference type="AlphaFoldDB" id="F0RZF9"/>
<dbReference type="eggNOG" id="COG2461">
    <property type="taxonomic scope" value="Bacteria"/>
</dbReference>
<dbReference type="KEGG" id="sbu:SpiBuddy_1686"/>
<dbReference type="InterPro" id="IPR035965">
    <property type="entry name" value="PAS-like_dom_sf"/>
</dbReference>
<feature type="coiled-coil region" evidence="1">
    <location>
        <begin position="95"/>
        <end position="122"/>
    </location>
</feature>